<reference evidence="2" key="1">
    <citation type="submission" date="2021-11" db="EMBL/GenBank/DDBJ databases">
        <authorList>
            <consortium name="Genoscope - CEA"/>
            <person name="William W."/>
        </authorList>
    </citation>
    <scope>NUCLEOTIDE SEQUENCE</scope>
</reference>
<keyword evidence="3" id="KW-1185">Reference proteome</keyword>
<organism evidence="2 3">
    <name type="scientific">Pelagomonas calceolata</name>
    <dbReference type="NCBI Taxonomy" id="35677"/>
    <lineage>
        <taxon>Eukaryota</taxon>
        <taxon>Sar</taxon>
        <taxon>Stramenopiles</taxon>
        <taxon>Ochrophyta</taxon>
        <taxon>Pelagophyceae</taxon>
        <taxon>Pelagomonadales</taxon>
        <taxon>Pelagomonadaceae</taxon>
        <taxon>Pelagomonas</taxon>
    </lineage>
</organism>
<sequence length="538" mass="56954">MGSLDAALPALLQLAVLVLAGIGALAALNAYARPARDAATAWDDGAALRCAVDDTPLVPDGSSTRIETSRLVGEVRFVQRREGTARCAVALAARPTAPLPPRLWFGVEVAEGESEPPRALRALAGTLLTLARRLMGTEVRCELNTVRPLIAFDVASAATRFEAWPCAAPAPLDAADGAPAEGPAPVEADRARVLAAVKEGRHLALAWYTTYVDFEKWSCVGLPAWLGGEVPIARLWGNRGLRLVLFGDGPDGARDYWLEINVDRATKPRPPPPRGLDVLNAAAGPRSRSLCVDVAALPGLLLKRLLGEGRDDSAALAFVDRSALAALSDDERLAFALNLYHLCIAAAQRSGRYVIWGRDVPWFRRRPPFLALARLGADALRRASVDVGGVYVTPLALEHGWLRGATPQRSFAALALAGKPPNPLAPWEPPDVDACLALALQSGVAACGPAAVPVYAAATVRAQLRETARRVCIAFAPRLPPVCRYHAHAFGVDRARVAFAVASLAGGGISLDARPAPFSCAPALLELLDEDGGERVVR</sequence>
<comment type="caution">
    <text evidence="2">The sequence shown here is derived from an EMBL/GenBank/DDBJ whole genome shotgun (WGS) entry which is preliminary data.</text>
</comment>
<evidence type="ECO:0000313" key="3">
    <source>
        <dbReference type="Proteomes" id="UP000789595"/>
    </source>
</evidence>
<dbReference type="Proteomes" id="UP000789595">
    <property type="component" value="Unassembled WGS sequence"/>
</dbReference>
<accession>A0A8J2WXB0</accession>
<dbReference type="EMBL" id="CAKKNE010000003">
    <property type="protein sequence ID" value="CAH0372187.1"/>
    <property type="molecule type" value="Genomic_DNA"/>
</dbReference>
<name>A0A8J2WXB0_9STRA</name>
<proteinExistence type="predicted"/>
<feature type="domain" description="DUF547" evidence="1">
    <location>
        <begin position="325"/>
        <end position="469"/>
    </location>
</feature>
<dbReference type="AlphaFoldDB" id="A0A8J2WXB0"/>
<dbReference type="InterPro" id="IPR006869">
    <property type="entry name" value="DUF547"/>
</dbReference>
<dbReference type="Pfam" id="PF04784">
    <property type="entry name" value="DUF547"/>
    <property type="match status" value="1"/>
</dbReference>
<evidence type="ECO:0000259" key="1">
    <source>
        <dbReference type="Pfam" id="PF04784"/>
    </source>
</evidence>
<evidence type="ECO:0000313" key="2">
    <source>
        <dbReference type="EMBL" id="CAH0372187.1"/>
    </source>
</evidence>
<protein>
    <recommendedName>
        <fullName evidence="1">DUF547 domain-containing protein</fullName>
    </recommendedName>
</protein>
<gene>
    <name evidence="2" type="ORF">PECAL_3P21680</name>
</gene>